<gene>
    <name evidence="2" type="ORF">G6693_07915</name>
</gene>
<dbReference type="InterPro" id="IPR029044">
    <property type="entry name" value="Nucleotide-diphossugar_trans"/>
</dbReference>
<accession>A0AAE2YLM0</accession>
<dbReference type="AlphaFoldDB" id="A0AAE2YLM0"/>
<dbReference type="Gene3D" id="3.90.550.10">
    <property type="entry name" value="Spore Coat Polysaccharide Biosynthesis Protein SpsA, Chain A"/>
    <property type="match status" value="1"/>
</dbReference>
<dbReference type="SUPFAM" id="SSF53448">
    <property type="entry name" value="Nucleotide-diphospho-sugar transferases"/>
    <property type="match status" value="1"/>
</dbReference>
<evidence type="ECO:0000313" key="3">
    <source>
        <dbReference type="Proteomes" id="UP000762271"/>
    </source>
</evidence>
<dbReference type="InterPro" id="IPR001173">
    <property type="entry name" value="Glyco_trans_2-like"/>
</dbReference>
<reference evidence="2" key="1">
    <citation type="journal article" date="2021" name="Genome Biol. Evol.">
        <title>Continental-Scale Gene Flow Prevents Allopatric Divergence of Pelagic Freshwater Bacteria.</title>
        <authorList>
            <person name="Hoetzinger M."/>
            <person name="Pitt A."/>
            <person name="Huemer A."/>
            <person name="Hahn M.W."/>
        </authorList>
    </citation>
    <scope>NUCLEOTIDE SEQUENCE</scope>
    <source>
        <strain evidence="2">AP-YLGG-20-G6</strain>
    </source>
</reference>
<dbReference type="Pfam" id="PF00535">
    <property type="entry name" value="Glycos_transf_2"/>
    <property type="match status" value="1"/>
</dbReference>
<dbReference type="CDD" id="cd06433">
    <property type="entry name" value="GT_2_WfgS_like"/>
    <property type="match status" value="1"/>
</dbReference>
<sequence>MSKLLYPRITIITPSFNQAQFLERTILSVLDQDYPNLEYIIIDGGSTDGSVEIIKKYEKNITYWVSENDEGQSQAINNGLKRATGEWVGWQNSDDIFYPCTFRALADTAKKNCESSLIIGNMNLIDESDHVINNLKYVVPTYQSLLVEGMVLTNQAAFWRRSVHEKIGYLNENLHYGFDFEWFLRVLKIGRATHVNQTWGGLRMHCQTKTSQFQKLFAQEYAHIREGRHTSKVQLRLYQLRRLYLMLVRGDFAYIYRGVRRRLSHK</sequence>
<feature type="domain" description="Glycosyltransferase 2-like" evidence="1">
    <location>
        <begin position="10"/>
        <end position="161"/>
    </location>
</feature>
<dbReference type="GO" id="GO:0016758">
    <property type="term" value="F:hexosyltransferase activity"/>
    <property type="evidence" value="ECO:0007669"/>
    <property type="project" value="UniProtKB-ARBA"/>
</dbReference>
<dbReference type="Proteomes" id="UP000762271">
    <property type="component" value="Unassembled WGS sequence"/>
</dbReference>
<proteinExistence type="predicted"/>
<organism evidence="2 3">
    <name type="scientific">Polynucleobacter paneuropaeus</name>
    <dbReference type="NCBI Taxonomy" id="2527775"/>
    <lineage>
        <taxon>Bacteria</taxon>
        <taxon>Pseudomonadati</taxon>
        <taxon>Pseudomonadota</taxon>
        <taxon>Betaproteobacteria</taxon>
        <taxon>Burkholderiales</taxon>
        <taxon>Burkholderiaceae</taxon>
        <taxon>Polynucleobacter</taxon>
    </lineage>
</organism>
<evidence type="ECO:0000313" key="2">
    <source>
        <dbReference type="EMBL" id="MBT8591848.1"/>
    </source>
</evidence>
<protein>
    <submittedName>
        <fullName evidence="2">Glycosyltransferase</fullName>
    </submittedName>
</protein>
<evidence type="ECO:0000259" key="1">
    <source>
        <dbReference type="Pfam" id="PF00535"/>
    </source>
</evidence>
<dbReference type="EMBL" id="JAANGI010000001">
    <property type="protein sequence ID" value="MBT8591848.1"/>
    <property type="molecule type" value="Genomic_DNA"/>
</dbReference>
<name>A0AAE2YLM0_9BURK</name>
<dbReference type="PANTHER" id="PTHR22916:SF65">
    <property type="entry name" value="SLR1065 PROTEIN"/>
    <property type="match status" value="1"/>
</dbReference>
<dbReference type="PANTHER" id="PTHR22916">
    <property type="entry name" value="GLYCOSYLTRANSFERASE"/>
    <property type="match status" value="1"/>
</dbReference>
<comment type="caution">
    <text evidence="2">The sequence shown here is derived from an EMBL/GenBank/DDBJ whole genome shotgun (WGS) entry which is preliminary data.</text>
</comment>